<reference evidence="1 2" key="1">
    <citation type="journal article" date="2016" name="Mol. Biol. Evol.">
        <title>Comparative Genomics of Early-Diverging Mushroom-Forming Fungi Provides Insights into the Origins of Lignocellulose Decay Capabilities.</title>
        <authorList>
            <person name="Nagy L.G."/>
            <person name="Riley R."/>
            <person name="Tritt A."/>
            <person name="Adam C."/>
            <person name="Daum C."/>
            <person name="Floudas D."/>
            <person name="Sun H."/>
            <person name="Yadav J.S."/>
            <person name="Pangilinan J."/>
            <person name="Larsson K.H."/>
            <person name="Matsuura K."/>
            <person name="Barry K."/>
            <person name="Labutti K."/>
            <person name="Kuo R."/>
            <person name="Ohm R.A."/>
            <person name="Bhattacharya S.S."/>
            <person name="Shirouzu T."/>
            <person name="Yoshinaga Y."/>
            <person name="Martin F.M."/>
            <person name="Grigoriev I.V."/>
            <person name="Hibbett D.S."/>
        </authorList>
    </citation>
    <scope>NUCLEOTIDE SEQUENCE [LARGE SCALE GENOMIC DNA]</scope>
    <source>
        <strain evidence="1 2">CBS 109695</strain>
    </source>
</reference>
<dbReference type="AlphaFoldDB" id="A0A167VDR2"/>
<name>A0A167VDR2_9AGAM</name>
<dbReference type="InterPro" id="IPR011333">
    <property type="entry name" value="SKP1/BTB/POZ_sf"/>
</dbReference>
<organism evidence="1 2">
    <name type="scientific">Athelia psychrophila</name>
    <dbReference type="NCBI Taxonomy" id="1759441"/>
    <lineage>
        <taxon>Eukaryota</taxon>
        <taxon>Fungi</taxon>
        <taxon>Dikarya</taxon>
        <taxon>Basidiomycota</taxon>
        <taxon>Agaricomycotina</taxon>
        <taxon>Agaricomycetes</taxon>
        <taxon>Agaricomycetidae</taxon>
        <taxon>Atheliales</taxon>
        <taxon>Atheliaceae</taxon>
        <taxon>Athelia</taxon>
    </lineage>
</organism>
<accession>A0A167VDR2</accession>
<evidence type="ECO:0008006" key="3">
    <source>
        <dbReference type="Google" id="ProtNLM"/>
    </source>
</evidence>
<protein>
    <recommendedName>
        <fullName evidence="3">BTB domain-containing protein</fullName>
    </recommendedName>
</protein>
<gene>
    <name evidence="1" type="ORF">FIBSPDRAFT_711825</name>
</gene>
<sequence length="146" mass="16890">EGVLYNVHRYLMAKDSSFFVLHHETSDPIFFPDITKHDLDIFLSVFYPRQVPEFKFESSTIEEWSAVLRLSDKWGFKTVKNLAVSKIAPMASPIDMIVLGRRYSIDSYRLVDAYDAICLRPAPLTLEEGNRVGMEDVIKIMTIRQE</sequence>
<dbReference type="OrthoDB" id="2367075at2759"/>
<evidence type="ECO:0000313" key="2">
    <source>
        <dbReference type="Proteomes" id="UP000076532"/>
    </source>
</evidence>
<dbReference type="Gene3D" id="3.30.710.10">
    <property type="entry name" value="Potassium Channel Kv1.1, Chain A"/>
    <property type="match status" value="1"/>
</dbReference>
<feature type="non-terminal residue" evidence="1">
    <location>
        <position position="146"/>
    </location>
</feature>
<feature type="non-terminal residue" evidence="1">
    <location>
        <position position="1"/>
    </location>
</feature>
<evidence type="ECO:0000313" key="1">
    <source>
        <dbReference type="EMBL" id="KZP04899.1"/>
    </source>
</evidence>
<dbReference type="Proteomes" id="UP000076532">
    <property type="component" value="Unassembled WGS sequence"/>
</dbReference>
<dbReference type="EMBL" id="KV417879">
    <property type="protein sequence ID" value="KZP04899.1"/>
    <property type="molecule type" value="Genomic_DNA"/>
</dbReference>
<keyword evidence="2" id="KW-1185">Reference proteome</keyword>
<proteinExistence type="predicted"/>